<dbReference type="Gene3D" id="2.60.40.2620">
    <property type="entry name" value="Fimbrillin-like"/>
    <property type="match status" value="1"/>
</dbReference>
<dbReference type="Pfam" id="PF13149">
    <property type="entry name" value="Mfa_like_1"/>
    <property type="match status" value="1"/>
</dbReference>
<accession>A0AA37HY84</accession>
<evidence type="ECO:0000313" key="3">
    <source>
        <dbReference type="Proteomes" id="UP000887043"/>
    </source>
</evidence>
<dbReference type="Proteomes" id="UP000887043">
    <property type="component" value="Unassembled WGS sequence"/>
</dbReference>
<dbReference type="Gene3D" id="2.60.40.2630">
    <property type="match status" value="1"/>
</dbReference>
<dbReference type="InterPro" id="IPR025049">
    <property type="entry name" value="Mfa-like_1"/>
</dbReference>
<reference evidence="2" key="1">
    <citation type="submission" date="2021-08" db="EMBL/GenBank/DDBJ databases">
        <title>Prevotella lacticifex sp. nov., isolated from rumen of cow.</title>
        <authorList>
            <person name="Shinkai T."/>
            <person name="Ikeyama N."/>
            <person name="Kumagai M."/>
            <person name="Ohmori H."/>
            <person name="Sakamoto M."/>
            <person name="Ohkuma M."/>
            <person name="Mitsumori M."/>
        </authorList>
    </citation>
    <scope>NUCLEOTIDE SEQUENCE</scope>
    <source>
        <strain evidence="2">DSM 11371</strain>
    </source>
</reference>
<keyword evidence="1" id="KW-0732">Signal</keyword>
<dbReference type="EMBL" id="BPTR01000001">
    <property type="protein sequence ID" value="GJG28458.1"/>
    <property type="molecule type" value="Genomic_DNA"/>
</dbReference>
<sequence>MIKALRIIPFAALGLLTVACSSDDATSAGQQAAKNITIEANIGAMTRATTTGNTTVFDTGDGVSIYAWTGSATAVPANRVVDGVVNSLGADGKWTPATPMLWADMVTAHYFLGIYPARTVTDFTADLYTVDNTKYEQSDLLVARQMSGLVAMQNPVSLTFDHAMSKLYVNLNFRNQWDAAPEVASCEATAAKTCTIDYLAKTYAAGDQAAVALAAKDAAEGYARSFSGIMIPQTGFRTVTLTIDGQSFTYTHDADIPLEAGKYTTLNLIVGRNKIEVGEVSINDWTEGTTISGGQALQ</sequence>
<proteinExistence type="predicted"/>
<dbReference type="CDD" id="cd13120">
    <property type="entry name" value="BF2867_like_N"/>
    <property type="match status" value="1"/>
</dbReference>
<evidence type="ECO:0000313" key="2">
    <source>
        <dbReference type="EMBL" id="GJG28458.1"/>
    </source>
</evidence>
<organism evidence="2 3">
    <name type="scientific">Segatella bryantii</name>
    <name type="common">Prevotella bryantii</name>
    <dbReference type="NCBI Taxonomy" id="77095"/>
    <lineage>
        <taxon>Bacteria</taxon>
        <taxon>Pseudomonadati</taxon>
        <taxon>Bacteroidota</taxon>
        <taxon>Bacteroidia</taxon>
        <taxon>Bacteroidales</taxon>
        <taxon>Prevotellaceae</taxon>
        <taxon>Segatella</taxon>
    </lineage>
</organism>
<dbReference type="CDD" id="cd13121">
    <property type="entry name" value="BF2867_like_C"/>
    <property type="match status" value="1"/>
</dbReference>
<evidence type="ECO:0000256" key="1">
    <source>
        <dbReference type="SAM" id="SignalP"/>
    </source>
</evidence>
<protein>
    <recommendedName>
        <fullName evidence="4">Fimbrillin family protein</fullName>
    </recommendedName>
</protein>
<dbReference type="PROSITE" id="PS51257">
    <property type="entry name" value="PROKAR_LIPOPROTEIN"/>
    <property type="match status" value="1"/>
</dbReference>
<name>A0AA37HY84_SEGBR</name>
<feature type="signal peptide" evidence="1">
    <location>
        <begin position="1"/>
        <end position="21"/>
    </location>
</feature>
<dbReference type="AlphaFoldDB" id="A0AA37HY84"/>
<comment type="caution">
    <text evidence="2">The sequence shown here is derived from an EMBL/GenBank/DDBJ whole genome shotgun (WGS) entry which is preliminary data.</text>
</comment>
<dbReference type="RefSeq" id="WP_006283267.1">
    <property type="nucleotide sequence ID" value="NZ_BPTR01000001.1"/>
</dbReference>
<feature type="chain" id="PRO_5041363553" description="Fimbrillin family protein" evidence="1">
    <location>
        <begin position="22"/>
        <end position="298"/>
    </location>
</feature>
<gene>
    <name evidence="2" type="ORF">PRRU23_21580</name>
</gene>
<dbReference type="InterPro" id="IPR042278">
    <property type="entry name" value="Mfa-like_1_N"/>
</dbReference>
<evidence type="ECO:0008006" key="4">
    <source>
        <dbReference type="Google" id="ProtNLM"/>
    </source>
</evidence>